<evidence type="ECO:0000259" key="16">
    <source>
        <dbReference type="Pfam" id="PF01794"/>
    </source>
</evidence>
<feature type="compositionally biased region" description="Basic and acidic residues" evidence="14">
    <location>
        <begin position="512"/>
        <end position="528"/>
    </location>
</feature>
<feature type="transmembrane region" description="Helical" evidence="15">
    <location>
        <begin position="374"/>
        <end position="394"/>
    </location>
</feature>
<dbReference type="GO" id="GO:0016491">
    <property type="term" value="F:oxidoreductase activity"/>
    <property type="evidence" value="ECO:0007669"/>
    <property type="project" value="UniProtKB-KW"/>
</dbReference>
<keyword evidence="11 15" id="KW-0472">Membrane</keyword>
<feature type="transmembrane region" description="Helical" evidence="15">
    <location>
        <begin position="448"/>
        <end position="473"/>
    </location>
</feature>
<feature type="domain" description="Ferric oxidoreductase" evidence="16">
    <location>
        <begin position="298"/>
        <end position="406"/>
    </location>
</feature>
<feature type="transmembrane region" description="Helical" evidence="15">
    <location>
        <begin position="406"/>
        <end position="428"/>
    </location>
</feature>
<evidence type="ECO:0000256" key="2">
    <source>
        <dbReference type="ARBA" id="ARBA00001974"/>
    </source>
</evidence>
<evidence type="ECO:0000256" key="10">
    <source>
        <dbReference type="ARBA" id="ARBA00023008"/>
    </source>
</evidence>
<evidence type="ECO:0000256" key="13">
    <source>
        <dbReference type="ARBA" id="ARBA00049387"/>
    </source>
</evidence>
<dbReference type="Gene3D" id="3.40.50.720">
    <property type="entry name" value="NAD(P)-binding Rossmann-like Domain"/>
    <property type="match status" value="1"/>
</dbReference>
<dbReference type="Pfam" id="PF01794">
    <property type="entry name" value="Ferric_reduct"/>
    <property type="match status" value="1"/>
</dbReference>
<evidence type="ECO:0000256" key="3">
    <source>
        <dbReference type="ARBA" id="ARBA00004337"/>
    </source>
</evidence>
<dbReference type="AlphaFoldDB" id="A0A7S0BGJ8"/>
<proteinExistence type="inferred from homology"/>
<keyword evidence="9" id="KW-0560">Oxidoreductase</keyword>
<feature type="domain" description="Pyrroline-5-carboxylate reductase catalytic N-terminal" evidence="17">
    <location>
        <begin position="48"/>
        <end position="137"/>
    </location>
</feature>
<evidence type="ECO:0000313" key="18">
    <source>
        <dbReference type="EMBL" id="CAD8393397.1"/>
    </source>
</evidence>
<feature type="region of interest" description="Disordered" evidence="14">
    <location>
        <begin position="494"/>
        <end position="528"/>
    </location>
</feature>
<feature type="transmembrane region" description="Helical" evidence="15">
    <location>
        <begin position="331"/>
        <end position="354"/>
    </location>
</feature>
<dbReference type="Pfam" id="PF03807">
    <property type="entry name" value="F420_oxidored"/>
    <property type="match status" value="1"/>
</dbReference>
<evidence type="ECO:0000256" key="8">
    <source>
        <dbReference type="ARBA" id="ARBA00022989"/>
    </source>
</evidence>
<dbReference type="InterPro" id="IPR028939">
    <property type="entry name" value="P5C_Rdtase_cat_N"/>
</dbReference>
<sequence>MDGGGGLPARNPYGSMESIFTSMSLDLENGENSTPYNGRGRMSLQLERVAVLGTGAYGAAFAERLVHSNSGVEVVMGSRRKRIDPRGFPLPCPVMSYEEAVAGADIVVMAVRVEDHGSVVERLGSRLEGAILVDVSNSPPKSVSEGLRERFTRGDSNNHNMSIAKNLDRELKLNGINADVVKAFNNISAYTLSQPRNNPGATTKACMISGDSESAKSCVALMARRMGFDVMHLGGLDAAKGQEGAVHSFFDGWKIACTIGLILTLVFLLYITIAYWVTGPLSWMKYPTKAFLIVTGDVSAGLLALTFLPGPIAAFWQLFRGTATRPFPAWFGSWLGIRKQLGLLAFVVAIPHVIMACKGDEPTEQEIENQLAPVFGIIAFVLFFVMSSCSNTTVSGHFTWAEFRFIFVYVGYGVVSFTLAHVVCVLVIQLDLAIDGNAYNDGAPLSSIYLTTLLGLAILLKFVVSVPPLNGWVQRIRNHQKLDLLPGWLRKDMKAPSDKVKEDTASLNTRSEASKVSDDLPRTVDVDT</sequence>
<keyword evidence="6 15" id="KW-0812">Transmembrane</keyword>
<dbReference type="InterPro" id="IPR051267">
    <property type="entry name" value="STEAP_metalloreductase"/>
</dbReference>
<evidence type="ECO:0000256" key="5">
    <source>
        <dbReference type="ARBA" id="ARBA00022496"/>
    </source>
</evidence>
<feature type="transmembrane region" description="Helical" evidence="15">
    <location>
        <begin position="298"/>
        <end position="319"/>
    </location>
</feature>
<accession>A0A7S0BGJ8</accession>
<dbReference type="InterPro" id="IPR036291">
    <property type="entry name" value="NAD(P)-bd_dom_sf"/>
</dbReference>
<comment type="cofactor">
    <cofactor evidence="2">
        <name>FAD</name>
        <dbReference type="ChEBI" id="CHEBI:57692"/>
    </cofactor>
</comment>
<dbReference type="SUPFAM" id="SSF51735">
    <property type="entry name" value="NAD(P)-binding Rossmann-fold domains"/>
    <property type="match status" value="1"/>
</dbReference>
<comment type="cofactor">
    <cofactor evidence="1">
        <name>heme b</name>
        <dbReference type="ChEBI" id="CHEBI:60344"/>
    </cofactor>
</comment>
<feature type="compositionally biased region" description="Basic and acidic residues" evidence="14">
    <location>
        <begin position="494"/>
        <end position="504"/>
    </location>
</feature>
<evidence type="ECO:0000259" key="17">
    <source>
        <dbReference type="Pfam" id="PF03807"/>
    </source>
</evidence>
<keyword evidence="5" id="KW-0813">Transport</keyword>
<dbReference type="InterPro" id="IPR013130">
    <property type="entry name" value="Fe3_Rdtase_TM_dom"/>
</dbReference>
<dbReference type="EMBL" id="HBEK01006050">
    <property type="protein sequence ID" value="CAD8393397.1"/>
    <property type="molecule type" value="Transcribed_RNA"/>
</dbReference>
<dbReference type="GO" id="GO:0006826">
    <property type="term" value="P:iron ion transport"/>
    <property type="evidence" value="ECO:0007669"/>
    <property type="project" value="UniProtKB-KW"/>
</dbReference>
<comment type="similarity">
    <text evidence="4">Belongs to the STEAP family.</text>
</comment>
<name>A0A7S0BGJ8_9RHOD</name>
<keyword evidence="5" id="KW-0408">Iron</keyword>
<protein>
    <recommendedName>
        <fullName evidence="19">Pyrroline-5-carboxylate reductase catalytic N-terminal domain-containing protein</fullName>
    </recommendedName>
</protein>
<comment type="catalytic activity">
    <reaction evidence="12">
        <text>2 Cu(+) + NADP(+) + H(+) = 2 Cu(2+) + NADPH</text>
        <dbReference type="Rhea" id="RHEA:71771"/>
        <dbReference type="ChEBI" id="CHEBI:15378"/>
        <dbReference type="ChEBI" id="CHEBI:29036"/>
        <dbReference type="ChEBI" id="CHEBI:49552"/>
        <dbReference type="ChEBI" id="CHEBI:57783"/>
        <dbReference type="ChEBI" id="CHEBI:58349"/>
    </reaction>
    <physiologicalReaction direction="right-to-left" evidence="12">
        <dbReference type="Rhea" id="RHEA:71773"/>
    </physiologicalReaction>
</comment>
<evidence type="ECO:0000256" key="6">
    <source>
        <dbReference type="ARBA" id="ARBA00022692"/>
    </source>
</evidence>
<keyword evidence="8 15" id="KW-1133">Transmembrane helix</keyword>
<comment type="subcellular location">
    <subcellularLocation>
        <location evidence="3">Endosome membrane</location>
        <topology evidence="3">Multi-pass membrane protein</topology>
    </subcellularLocation>
</comment>
<evidence type="ECO:0000256" key="11">
    <source>
        <dbReference type="ARBA" id="ARBA00023136"/>
    </source>
</evidence>
<feature type="transmembrane region" description="Helical" evidence="15">
    <location>
        <begin position="255"/>
        <end position="278"/>
    </location>
</feature>
<dbReference type="PANTHER" id="PTHR14239:SF0">
    <property type="entry name" value="F420-DEPENDENT NADP REDUCTASE"/>
    <property type="match status" value="1"/>
</dbReference>
<evidence type="ECO:0000256" key="9">
    <source>
        <dbReference type="ARBA" id="ARBA00023002"/>
    </source>
</evidence>
<evidence type="ECO:0000256" key="14">
    <source>
        <dbReference type="SAM" id="MobiDB-lite"/>
    </source>
</evidence>
<dbReference type="PANTHER" id="PTHR14239">
    <property type="entry name" value="DUDULIN-RELATED"/>
    <property type="match status" value="1"/>
</dbReference>
<evidence type="ECO:0000256" key="15">
    <source>
        <dbReference type="SAM" id="Phobius"/>
    </source>
</evidence>
<keyword evidence="7" id="KW-0967">Endosome</keyword>
<evidence type="ECO:0000256" key="12">
    <source>
        <dbReference type="ARBA" id="ARBA00048958"/>
    </source>
</evidence>
<evidence type="ECO:0008006" key="19">
    <source>
        <dbReference type="Google" id="ProtNLM"/>
    </source>
</evidence>
<keyword evidence="5" id="KW-0406">Ion transport</keyword>
<keyword evidence="5" id="KW-0410">Iron transport</keyword>
<dbReference type="GO" id="GO:0010008">
    <property type="term" value="C:endosome membrane"/>
    <property type="evidence" value="ECO:0007669"/>
    <property type="project" value="UniProtKB-SubCell"/>
</dbReference>
<reference evidence="18" key="1">
    <citation type="submission" date="2021-01" db="EMBL/GenBank/DDBJ databases">
        <authorList>
            <person name="Corre E."/>
            <person name="Pelletier E."/>
            <person name="Niang G."/>
            <person name="Scheremetjew M."/>
            <person name="Finn R."/>
            <person name="Kale V."/>
            <person name="Holt S."/>
            <person name="Cochrane G."/>
            <person name="Meng A."/>
            <person name="Brown T."/>
            <person name="Cohen L."/>
        </authorList>
    </citation>
    <scope>NUCLEOTIDE SEQUENCE</scope>
    <source>
        <strain evidence="18">UTEX LB 2760</strain>
    </source>
</reference>
<keyword evidence="10" id="KW-0186">Copper</keyword>
<organism evidence="18">
    <name type="scientific">Rhodosorus marinus</name>
    <dbReference type="NCBI Taxonomy" id="101924"/>
    <lineage>
        <taxon>Eukaryota</taxon>
        <taxon>Rhodophyta</taxon>
        <taxon>Stylonematophyceae</taxon>
        <taxon>Stylonematales</taxon>
        <taxon>Stylonemataceae</taxon>
        <taxon>Rhodosorus</taxon>
    </lineage>
</organism>
<gene>
    <name evidence="18" type="ORF">RMAR0315_LOCUS3382</name>
</gene>
<evidence type="ECO:0000256" key="7">
    <source>
        <dbReference type="ARBA" id="ARBA00022753"/>
    </source>
</evidence>
<evidence type="ECO:0000256" key="4">
    <source>
        <dbReference type="ARBA" id="ARBA00007729"/>
    </source>
</evidence>
<evidence type="ECO:0000256" key="1">
    <source>
        <dbReference type="ARBA" id="ARBA00001970"/>
    </source>
</evidence>
<comment type="catalytic activity">
    <reaction evidence="13">
        <text>2 Fe(2+) + NADP(+) + H(+) = 2 Fe(3+) + NADPH</text>
        <dbReference type="Rhea" id="RHEA:71767"/>
        <dbReference type="ChEBI" id="CHEBI:15378"/>
        <dbReference type="ChEBI" id="CHEBI:29033"/>
        <dbReference type="ChEBI" id="CHEBI:29034"/>
        <dbReference type="ChEBI" id="CHEBI:57783"/>
        <dbReference type="ChEBI" id="CHEBI:58349"/>
    </reaction>
    <physiologicalReaction direction="right-to-left" evidence="13">
        <dbReference type="Rhea" id="RHEA:71769"/>
    </physiologicalReaction>
</comment>